<sequence length="653" mass="72279">MTQEQPPATSRSGGRGEDLFTFLGATISNDDASRPTGASISDNGEPSPTVPSMTGPVGEAALPPARRVSGNVITSSSGMRRTVSRGRGSYEPSPPTTATSRTHVPNIISSAFLRPISSKRAREQSESDRRPLSPPAQQLDMARPSSQSGQRSHKHRNSNASIVTVEGQPRPLVDPDAPPVPRSRGTGASITETQGDANRMDTAESVASHTPLHTPGLPAPLQLGLPTRSASSLKAQKSPRSPRSLQPSWGRQSRNRLHEFRDGHTKLESAPPSPAGYAAEEKAPKAIRPDLGRNHEYYNGNAVFFLHGRLINARQRPLNLLTAFMAILPAVLFFVFSAPWLWHNVSPAIPIIFAYIFYICLSSYLHASFTEPGIIPRNLHPALSAVSNDDPLAIAPPTTEWVTVRSFAQCTDGNTTAMEVPIKFCKSCNIWRPPRAHHCRVCDACIETQDHHCVWLNNCVGRRNYRYFFTFVASGTILGFYLLAASLAHILVWMVRHHSNFGHAVNVWRVPFAMFVYSLIIIPYPASLLIYHLFLTGRGETTREYLNSHKFQEKDRHRPFSLHSVRKNWAAILARPRPPTYMRFKGHYERGDRRIGDTVKTKKPEKQPEKESGLEMKQMNGSSRGSSRGFQGPRGRGPMNNINSTPRGDSPKL</sequence>
<dbReference type="InterPro" id="IPR001594">
    <property type="entry name" value="Palmitoyltrfase_DHHC"/>
</dbReference>
<keyword evidence="6" id="KW-0564">Palmitate</keyword>
<keyword evidence="5 11" id="KW-0472">Membrane</keyword>
<evidence type="ECO:0000256" key="4">
    <source>
        <dbReference type="ARBA" id="ARBA00022989"/>
    </source>
</evidence>
<dbReference type="EC" id="2.3.1.225" evidence="11"/>
<feature type="region of interest" description="Disordered" evidence="12">
    <location>
        <begin position="1"/>
        <end position="280"/>
    </location>
</feature>
<evidence type="ECO:0000256" key="1">
    <source>
        <dbReference type="ARBA" id="ARBA00004127"/>
    </source>
</evidence>
<reference evidence="14 15" key="1">
    <citation type="submission" date="2024-07" db="EMBL/GenBank/DDBJ databases">
        <title>Draft sequence of the Neodothiora populina.</title>
        <authorList>
            <person name="Drown D.D."/>
            <person name="Schuette U.S."/>
            <person name="Buechlein A.B."/>
            <person name="Rusch D.R."/>
            <person name="Winton L.W."/>
            <person name="Adams G.A."/>
        </authorList>
    </citation>
    <scope>NUCLEOTIDE SEQUENCE [LARGE SCALE GENOMIC DNA]</scope>
    <source>
        <strain evidence="14 15">CPC 39397</strain>
    </source>
</reference>
<comment type="domain">
    <text evidence="11">The DHHC domain is required for palmitoyltransferase activity.</text>
</comment>
<evidence type="ECO:0000256" key="6">
    <source>
        <dbReference type="ARBA" id="ARBA00023139"/>
    </source>
</evidence>
<keyword evidence="3 11" id="KW-0812">Transmembrane</keyword>
<keyword evidence="2 11" id="KW-0808">Transferase</keyword>
<evidence type="ECO:0000313" key="14">
    <source>
        <dbReference type="EMBL" id="KAL1301508.1"/>
    </source>
</evidence>
<evidence type="ECO:0000256" key="10">
    <source>
        <dbReference type="ARBA" id="ARBA00048048"/>
    </source>
</evidence>
<gene>
    <name evidence="14" type="ORF">AAFC00_005751</name>
</gene>
<feature type="compositionally biased region" description="Basic and acidic residues" evidence="12">
    <location>
        <begin position="256"/>
        <end position="267"/>
    </location>
</feature>
<feature type="transmembrane region" description="Helical" evidence="11">
    <location>
        <begin position="512"/>
        <end position="534"/>
    </location>
</feature>
<evidence type="ECO:0000259" key="13">
    <source>
        <dbReference type="Pfam" id="PF01529"/>
    </source>
</evidence>
<dbReference type="GeneID" id="95979450"/>
<comment type="catalytic activity">
    <reaction evidence="10 11">
        <text>L-cysteinyl-[protein] + hexadecanoyl-CoA = S-hexadecanoyl-L-cysteinyl-[protein] + CoA</text>
        <dbReference type="Rhea" id="RHEA:36683"/>
        <dbReference type="Rhea" id="RHEA-COMP:10131"/>
        <dbReference type="Rhea" id="RHEA-COMP:11032"/>
        <dbReference type="ChEBI" id="CHEBI:29950"/>
        <dbReference type="ChEBI" id="CHEBI:57287"/>
        <dbReference type="ChEBI" id="CHEBI:57379"/>
        <dbReference type="ChEBI" id="CHEBI:74151"/>
        <dbReference type="EC" id="2.3.1.225"/>
    </reaction>
</comment>
<evidence type="ECO:0000256" key="9">
    <source>
        <dbReference type="ARBA" id="ARBA00023463"/>
    </source>
</evidence>
<evidence type="ECO:0000256" key="12">
    <source>
        <dbReference type="SAM" id="MobiDB-lite"/>
    </source>
</evidence>
<evidence type="ECO:0000313" key="15">
    <source>
        <dbReference type="Proteomes" id="UP001562354"/>
    </source>
</evidence>
<feature type="compositionally biased region" description="Polar residues" evidence="12">
    <location>
        <begin position="96"/>
        <end position="109"/>
    </location>
</feature>
<feature type="transmembrane region" description="Helical" evidence="11">
    <location>
        <begin position="467"/>
        <end position="492"/>
    </location>
</feature>
<comment type="caution">
    <text evidence="14">The sequence shown here is derived from an EMBL/GenBank/DDBJ whole genome shotgun (WGS) entry which is preliminary data.</text>
</comment>
<feature type="domain" description="Palmitoyltransferase DHHC" evidence="13">
    <location>
        <begin position="423"/>
        <end position="548"/>
    </location>
</feature>
<evidence type="ECO:0000256" key="3">
    <source>
        <dbReference type="ARBA" id="ARBA00022692"/>
    </source>
</evidence>
<comment type="similarity">
    <text evidence="9">Belongs to the DHHC palmitoyltransferase family. ERF2/ZDHHC9 subfamily.</text>
</comment>
<dbReference type="RefSeq" id="XP_069197784.1">
    <property type="nucleotide sequence ID" value="XM_069345584.1"/>
</dbReference>
<accession>A0ABR3P6E5</accession>
<evidence type="ECO:0000256" key="2">
    <source>
        <dbReference type="ARBA" id="ARBA00022679"/>
    </source>
</evidence>
<keyword evidence="7" id="KW-0449">Lipoprotein</keyword>
<evidence type="ECO:0000256" key="5">
    <source>
        <dbReference type="ARBA" id="ARBA00023136"/>
    </source>
</evidence>
<evidence type="ECO:0000256" key="11">
    <source>
        <dbReference type="RuleBase" id="RU079119"/>
    </source>
</evidence>
<feature type="compositionally biased region" description="Low complexity" evidence="12">
    <location>
        <begin position="621"/>
        <end position="637"/>
    </location>
</feature>
<feature type="region of interest" description="Disordered" evidence="12">
    <location>
        <begin position="592"/>
        <end position="653"/>
    </location>
</feature>
<feature type="compositionally biased region" description="Polar residues" evidence="12">
    <location>
        <begin position="228"/>
        <end position="252"/>
    </location>
</feature>
<feature type="compositionally biased region" description="Polar residues" evidence="12">
    <location>
        <begin position="26"/>
        <end position="52"/>
    </location>
</feature>
<dbReference type="InterPro" id="IPR039859">
    <property type="entry name" value="PFA4/ZDH16/20/ERF2-like"/>
</dbReference>
<feature type="transmembrane region" description="Helical" evidence="11">
    <location>
        <begin position="318"/>
        <end position="342"/>
    </location>
</feature>
<proteinExistence type="inferred from homology"/>
<feature type="compositionally biased region" description="Basic and acidic residues" evidence="12">
    <location>
        <begin position="120"/>
        <end position="131"/>
    </location>
</feature>
<dbReference type="PROSITE" id="PS50216">
    <property type="entry name" value="DHHC"/>
    <property type="match status" value="1"/>
</dbReference>
<evidence type="ECO:0000256" key="7">
    <source>
        <dbReference type="ARBA" id="ARBA00023288"/>
    </source>
</evidence>
<feature type="compositionally biased region" description="Polar residues" evidence="12">
    <location>
        <begin position="1"/>
        <end position="12"/>
    </location>
</feature>
<dbReference type="PANTHER" id="PTHR22883:SF43">
    <property type="entry name" value="PALMITOYLTRANSFERASE APP"/>
    <property type="match status" value="1"/>
</dbReference>
<dbReference type="Pfam" id="PF01529">
    <property type="entry name" value="DHHC"/>
    <property type="match status" value="1"/>
</dbReference>
<organism evidence="14 15">
    <name type="scientific">Neodothiora populina</name>
    <dbReference type="NCBI Taxonomy" id="2781224"/>
    <lineage>
        <taxon>Eukaryota</taxon>
        <taxon>Fungi</taxon>
        <taxon>Dikarya</taxon>
        <taxon>Ascomycota</taxon>
        <taxon>Pezizomycotina</taxon>
        <taxon>Dothideomycetes</taxon>
        <taxon>Dothideomycetidae</taxon>
        <taxon>Dothideales</taxon>
        <taxon>Dothioraceae</taxon>
        <taxon>Neodothiora</taxon>
    </lineage>
</organism>
<keyword evidence="15" id="KW-1185">Reference proteome</keyword>
<feature type="compositionally biased region" description="Low complexity" evidence="12">
    <location>
        <begin position="215"/>
        <end position="226"/>
    </location>
</feature>
<keyword evidence="4 11" id="KW-1133">Transmembrane helix</keyword>
<dbReference type="Proteomes" id="UP001562354">
    <property type="component" value="Unassembled WGS sequence"/>
</dbReference>
<feature type="compositionally biased region" description="Basic and acidic residues" evidence="12">
    <location>
        <begin position="592"/>
        <end position="614"/>
    </location>
</feature>
<protein>
    <recommendedName>
        <fullName evidence="11">Palmitoyltransferase</fullName>
        <ecNumber evidence="11">2.3.1.225</ecNumber>
    </recommendedName>
</protein>
<name>A0ABR3P6E5_9PEZI</name>
<feature type="transmembrane region" description="Helical" evidence="11">
    <location>
        <begin position="348"/>
        <end position="367"/>
    </location>
</feature>
<feature type="compositionally biased region" description="Polar residues" evidence="12">
    <location>
        <begin position="186"/>
        <end position="196"/>
    </location>
</feature>
<dbReference type="EMBL" id="JBFMKM010000013">
    <property type="protein sequence ID" value="KAL1301508.1"/>
    <property type="molecule type" value="Genomic_DNA"/>
</dbReference>
<dbReference type="PANTHER" id="PTHR22883">
    <property type="entry name" value="ZINC FINGER DHHC DOMAIN CONTAINING PROTEIN"/>
    <property type="match status" value="1"/>
</dbReference>
<comment type="subcellular location">
    <subcellularLocation>
        <location evidence="1">Endomembrane system</location>
        <topology evidence="1">Multi-pass membrane protein</topology>
    </subcellularLocation>
</comment>
<keyword evidence="8 11" id="KW-0012">Acyltransferase</keyword>
<evidence type="ECO:0000256" key="8">
    <source>
        <dbReference type="ARBA" id="ARBA00023315"/>
    </source>
</evidence>